<dbReference type="EMBL" id="MU276065">
    <property type="protein sequence ID" value="KAI0042461.1"/>
    <property type="molecule type" value="Genomic_DNA"/>
</dbReference>
<gene>
    <name evidence="1" type="ORF">FA95DRAFT_1500079</name>
</gene>
<reference evidence="1" key="2">
    <citation type="journal article" date="2022" name="New Phytol.">
        <title>Evolutionary transition to the ectomycorrhizal habit in the genomes of a hyperdiverse lineage of mushroom-forming fungi.</title>
        <authorList>
            <person name="Looney B."/>
            <person name="Miyauchi S."/>
            <person name="Morin E."/>
            <person name="Drula E."/>
            <person name="Courty P.E."/>
            <person name="Kohler A."/>
            <person name="Kuo A."/>
            <person name="LaButti K."/>
            <person name="Pangilinan J."/>
            <person name="Lipzen A."/>
            <person name="Riley R."/>
            <person name="Andreopoulos W."/>
            <person name="He G."/>
            <person name="Johnson J."/>
            <person name="Nolan M."/>
            <person name="Tritt A."/>
            <person name="Barry K.W."/>
            <person name="Grigoriev I.V."/>
            <person name="Nagy L.G."/>
            <person name="Hibbett D."/>
            <person name="Henrissat B."/>
            <person name="Matheny P.B."/>
            <person name="Labbe J."/>
            <person name="Martin F.M."/>
        </authorList>
    </citation>
    <scope>NUCLEOTIDE SEQUENCE</scope>
    <source>
        <strain evidence="1">FP105234-sp</strain>
    </source>
</reference>
<dbReference type="Proteomes" id="UP000814033">
    <property type="component" value="Unassembled WGS sequence"/>
</dbReference>
<reference evidence="1" key="1">
    <citation type="submission" date="2021-02" db="EMBL/GenBank/DDBJ databases">
        <authorList>
            <consortium name="DOE Joint Genome Institute"/>
            <person name="Ahrendt S."/>
            <person name="Looney B.P."/>
            <person name="Miyauchi S."/>
            <person name="Morin E."/>
            <person name="Drula E."/>
            <person name="Courty P.E."/>
            <person name="Chicoki N."/>
            <person name="Fauchery L."/>
            <person name="Kohler A."/>
            <person name="Kuo A."/>
            <person name="Labutti K."/>
            <person name="Pangilinan J."/>
            <person name="Lipzen A."/>
            <person name="Riley R."/>
            <person name="Andreopoulos W."/>
            <person name="He G."/>
            <person name="Johnson J."/>
            <person name="Barry K.W."/>
            <person name="Grigoriev I.V."/>
            <person name="Nagy L."/>
            <person name="Hibbett D."/>
            <person name="Henrissat B."/>
            <person name="Matheny P.B."/>
            <person name="Labbe J."/>
            <person name="Martin F."/>
        </authorList>
    </citation>
    <scope>NUCLEOTIDE SEQUENCE</scope>
    <source>
        <strain evidence="1">FP105234-sp</strain>
    </source>
</reference>
<feature type="non-terminal residue" evidence="1">
    <location>
        <position position="1"/>
    </location>
</feature>
<name>A0ACB8RE22_9AGAM</name>
<keyword evidence="2" id="KW-1185">Reference proteome</keyword>
<proteinExistence type="predicted"/>
<protein>
    <submittedName>
        <fullName evidence="1">Uncharacterized protein</fullName>
    </submittedName>
</protein>
<evidence type="ECO:0000313" key="1">
    <source>
        <dbReference type="EMBL" id="KAI0042461.1"/>
    </source>
</evidence>
<accession>A0ACB8RE22</accession>
<organism evidence="1 2">
    <name type="scientific">Auriscalpium vulgare</name>
    <dbReference type="NCBI Taxonomy" id="40419"/>
    <lineage>
        <taxon>Eukaryota</taxon>
        <taxon>Fungi</taxon>
        <taxon>Dikarya</taxon>
        <taxon>Basidiomycota</taxon>
        <taxon>Agaricomycotina</taxon>
        <taxon>Agaricomycetes</taxon>
        <taxon>Russulales</taxon>
        <taxon>Auriscalpiaceae</taxon>
        <taxon>Auriscalpium</taxon>
    </lineage>
</organism>
<sequence length="55" mass="5990">ESAGAATSASPDPSNPFAPLQSDANFDWNADTGATSHMTPHRHWLRNYTPLRLPI</sequence>
<comment type="caution">
    <text evidence="1">The sequence shown here is derived from an EMBL/GenBank/DDBJ whole genome shotgun (WGS) entry which is preliminary data.</text>
</comment>
<evidence type="ECO:0000313" key="2">
    <source>
        <dbReference type="Proteomes" id="UP000814033"/>
    </source>
</evidence>